<dbReference type="PANTHER" id="PTHR30399">
    <property type="entry name" value="UNCHARACTERIZED PROTEIN YGJP"/>
    <property type="match status" value="1"/>
</dbReference>
<evidence type="ECO:0000313" key="3">
    <source>
        <dbReference type="Proteomes" id="UP000184232"/>
    </source>
</evidence>
<dbReference type="Gene3D" id="3.30.2010.10">
    <property type="entry name" value="Metalloproteases ('zincins'), catalytic domain"/>
    <property type="match status" value="1"/>
</dbReference>
<proteinExistence type="predicted"/>
<dbReference type="Pfam" id="PF01863">
    <property type="entry name" value="YgjP-like"/>
    <property type="match status" value="1"/>
</dbReference>
<gene>
    <name evidence="2" type="ORF">SAMN05444337_0265</name>
</gene>
<name>A0A1M6C2V9_9FLAO</name>
<dbReference type="InterPro" id="IPR002725">
    <property type="entry name" value="YgjP-like_metallopeptidase"/>
</dbReference>
<dbReference type="PANTHER" id="PTHR30399:SF1">
    <property type="entry name" value="UTP PYROPHOSPHATASE"/>
    <property type="match status" value="1"/>
</dbReference>
<dbReference type="RefSeq" id="WP_072780740.1">
    <property type="nucleotide sequence ID" value="NZ_FQZH01000001.1"/>
</dbReference>
<dbReference type="EMBL" id="FQZH01000001">
    <property type="protein sequence ID" value="SHI55357.1"/>
    <property type="molecule type" value="Genomic_DNA"/>
</dbReference>
<evidence type="ECO:0000259" key="1">
    <source>
        <dbReference type="Pfam" id="PF01863"/>
    </source>
</evidence>
<accession>A0A1M6C2V9</accession>
<dbReference type="STRING" id="683124.SAMN05444337_0265"/>
<keyword evidence="3" id="KW-1185">Reference proteome</keyword>
<dbReference type="InterPro" id="IPR053136">
    <property type="entry name" value="UTP_pyrophosphatase-like"/>
</dbReference>
<dbReference type="CDD" id="cd07344">
    <property type="entry name" value="M48_yhfN_like"/>
    <property type="match status" value="1"/>
</dbReference>
<evidence type="ECO:0000313" key="2">
    <source>
        <dbReference type="EMBL" id="SHI55357.1"/>
    </source>
</evidence>
<organism evidence="2 3">
    <name type="scientific">Flavobacterium haoranii</name>
    <dbReference type="NCBI Taxonomy" id="683124"/>
    <lineage>
        <taxon>Bacteria</taxon>
        <taxon>Pseudomonadati</taxon>
        <taxon>Bacteroidota</taxon>
        <taxon>Flavobacteriia</taxon>
        <taxon>Flavobacteriales</taxon>
        <taxon>Flavobacteriaceae</taxon>
        <taxon>Flavobacterium</taxon>
    </lineage>
</organism>
<dbReference type="AlphaFoldDB" id="A0A1M6C2V9"/>
<reference evidence="2 3" key="1">
    <citation type="submission" date="2016-11" db="EMBL/GenBank/DDBJ databases">
        <authorList>
            <person name="Jaros S."/>
            <person name="Januszkiewicz K."/>
            <person name="Wedrychowicz H."/>
        </authorList>
    </citation>
    <scope>NUCLEOTIDE SEQUENCE [LARGE SCALE GENOMIC DNA]</scope>
    <source>
        <strain evidence="2 3">DSM 22807</strain>
    </source>
</reference>
<sequence>MITMSEHSINYGSKSIKFHLDFSDRKTLGIKVHPDNSVHVAAPFDSEMDKIEAKVKQKARWIIKQQNEFLSYLPKLAERKFINGETHLYLGRQYLLEINPSKKNEVKISRNKLIVNHIVKSKPESVLEKWYIEKAEQHFKKLIHEVLPLFNKYQVSTPTIQIKKMKKRWGSCSANGNIILNLELIKASKGSIEYVIIHELCHLIHHNHTKAFYELLDSIMPDWKKWKNKLEQQL</sequence>
<protein>
    <recommendedName>
        <fullName evidence="1">YgjP-like metallopeptidase domain-containing protein</fullName>
    </recommendedName>
</protein>
<feature type="domain" description="YgjP-like metallopeptidase" evidence="1">
    <location>
        <begin position="26"/>
        <end position="232"/>
    </location>
</feature>
<dbReference type="Proteomes" id="UP000184232">
    <property type="component" value="Unassembled WGS sequence"/>
</dbReference>